<evidence type="ECO:0000256" key="2">
    <source>
        <dbReference type="ARBA" id="ARBA00023186"/>
    </source>
</evidence>
<keyword evidence="5" id="KW-1185">Reference proteome</keyword>
<accession>A0A1I4PA30</accession>
<keyword evidence="3" id="KW-0963">Cytoplasm</keyword>
<keyword evidence="3" id="KW-0996">Nickel insertion</keyword>
<dbReference type="STRING" id="52442.SAMN05421880_11057"/>
<dbReference type="GO" id="GO:0005737">
    <property type="term" value="C:cytoplasm"/>
    <property type="evidence" value="ECO:0007669"/>
    <property type="project" value="UniProtKB-SubCell"/>
</dbReference>
<dbReference type="PANTHER" id="PTHR33643:SF1">
    <property type="entry name" value="UREASE ACCESSORY PROTEIN D"/>
    <property type="match status" value="1"/>
</dbReference>
<gene>
    <name evidence="3" type="primary">ureD</name>
    <name evidence="4" type="ORF">SAMN05421880_11057</name>
</gene>
<evidence type="ECO:0000313" key="5">
    <source>
        <dbReference type="Proteomes" id="UP000199561"/>
    </source>
</evidence>
<evidence type="ECO:0000256" key="1">
    <source>
        <dbReference type="ARBA" id="ARBA00007177"/>
    </source>
</evidence>
<evidence type="ECO:0000256" key="3">
    <source>
        <dbReference type="HAMAP-Rule" id="MF_01384"/>
    </source>
</evidence>
<dbReference type="InterPro" id="IPR002669">
    <property type="entry name" value="UreD"/>
</dbReference>
<comment type="function">
    <text evidence="3">Required for maturation of urease via the functional incorporation of the urease nickel metallocenter.</text>
</comment>
<comment type="subcellular location">
    <subcellularLocation>
        <location evidence="3">Cytoplasm</location>
    </subcellularLocation>
</comment>
<sequence>MNRAVLGATLANQRMNQTTSKKEAPHLLHALHSAASVIHTPLQASLSLGFEKDGVTTRLTERNHYGPLLVQKPFYPEGKEVCHVVIVHPPGGVAGGDELSISARVGASASAQITTPGASKWYKANGHVSHQQISIDVQAGGVLEWVPQETIFYDNADVIVDHRVNLEKDAVYIGCEILCFGRTAYGESFNNGQIRQRTRILRDGKMIWLEQIRLQGGSSAMKDSLALSGKTVCATLILTGKTLPQPLIDLARAETENISKGIGQIGISQFKSIVVIRYLGNSSEVARHVMLCAWSLFRPEILGRAAIVPRMWNT</sequence>
<comment type="subunit">
    <text evidence="3">UreD, UreF and UreG form a complex that acts as a GTP-hydrolysis-dependent molecular chaperone, activating the urease apoprotein by helping to assemble the nickel containing metallocenter of UreC. The UreE protein probably delivers the nickel.</text>
</comment>
<dbReference type="RefSeq" id="WP_218143434.1">
    <property type="nucleotide sequence ID" value="NZ_FOUF01000010.1"/>
</dbReference>
<dbReference type="Pfam" id="PF01774">
    <property type="entry name" value="UreD"/>
    <property type="match status" value="1"/>
</dbReference>
<dbReference type="HAMAP" id="MF_01384">
    <property type="entry name" value="UreD"/>
    <property type="match status" value="1"/>
</dbReference>
<dbReference type="Proteomes" id="UP000199561">
    <property type="component" value="Unassembled WGS sequence"/>
</dbReference>
<dbReference type="EMBL" id="FOUF01000010">
    <property type="protein sequence ID" value="SFM24426.1"/>
    <property type="molecule type" value="Genomic_DNA"/>
</dbReference>
<keyword evidence="2 3" id="KW-0143">Chaperone</keyword>
<dbReference type="AlphaFoldDB" id="A0A1I4PA30"/>
<dbReference type="GO" id="GO:0016151">
    <property type="term" value="F:nickel cation binding"/>
    <property type="evidence" value="ECO:0007669"/>
    <property type="project" value="UniProtKB-UniRule"/>
</dbReference>
<comment type="similarity">
    <text evidence="1 3">Belongs to the UreD family.</text>
</comment>
<proteinExistence type="inferred from homology"/>
<dbReference type="PANTHER" id="PTHR33643">
    <property type="entry name" value="UREASE ACCESSORY PROTEIN D"/>
    <property type="match status" value="1"/>
</dbReference>
<organism evidence="4 5">
    <name type="scientific">Nitrosomonas nitrosa</name>
    <dbReference type="NCBI Taxonomy" id="52442"/>
    <lineage>
        <taxon>Bacteria</taxon>
        <taxon>Pseudomonadati</taxon>
        <taxon>Pseudomonadota</taxon>
        <taxon>Betaproteobacteria</taxon>
        <taxon>Nitrosomonadales</taxon>
        <taxon>Nitrosomonadaceae</taxon>
        <taxon>Nitrosomonas</taxon>
    </lineage>
</organism>
<reference evidence="4 5" key="1">
    <citation type="submission" date="2016-10" db="EMBL/GenBank/DDBJ databases">
        <authorList>
            <person name="de Groot N.N."/>
        </authorList>
    </citation>
    <scope>NUCLEOTIDE SEQUENCE [LARGE SCALE GENOMIC DNA]</scope>
    <source>
        <strain evidence="4 5">Nm146</strain>
    </source>
</reference>
<protein>
    <recommendedName>
        <fullName evidence="3">Urease accessory protein UreD</fullName>
    </recommendedName>
</protein>
<name>A0A1I4PA30_9PROT</name>
<evidence type="ECO:0000313" key="4">
    <source>
        <dbReference type="EMBL" id="SFM24426.1"/>
    </source>
</evidence>